<evidence type="ECO:0000256" key="4">
    <source>
        <dbReference type="ARBA" id="ARBA00022989"/>
    </source>
</evidence>
<accession>A0AAC9YVA1</accession>
<dbReference type="InterPro" id="IPR023845">
    <property type="entry name" value="DUF3817_TM"/>
</dbReference>
<feature type="domain" description="DUF3817" evidence="7">
    <location>
        <begin position="10"/>
        <end position="101"/>
    </location>
</feature>
<feature type="transmembrane region" description="Helical" evidence="6">
    <location>
        <begin position="76"/>
        <end position="95"/>
    </location>
</feature>
<reference evidence="8 9" key="1">
    <citation type="submission" date="2016-07" db="EMBL/GenBank/DDBJ databases">
        <title>High microdiversification within the ubiquitous acI lineage of Actinobacteria.</title>
        <authorList>
            <person name="Neuenschwander S.M."/>
            <person name="Salcher M."/>
            <person name="Ghai R."/>
            <person name="Pernthaler J."/>
        </authorList>
    </citation>
    <scope>NUCLEOTIDE SEQUENCE [LARGE SCALE GENOMIC DNA]</scope>
    <source>
        <strain evidence="8">MMS-IIB-76</strain>
    </source>
</reference>
<keyword evidence="2" id="KW-1003">Cell membrane</keyword>
<dbReference type="AlphaFoldDB" id="A0AAC9YVA1"/>
<evidence type="ECO:0000256" key="2">
    <source>
        <dbReference type="ARBA" id="ARBA00022475"/>
    </source>
</evidence>
<dbReference type="Proteomes" id="UP000217194">
    <property type="component" value="Chromosome"/>
</dbReference>
<evidence type="ECO:0000313" key="9">
    <source>
        <dbReference type="Proteomes" id="UP000217194"/>
    </source>
</evidence>
<dbReference type="NCBIfam" id="TIGR03954">
    <property type="entry name" value="integ_memb_HG"/>
    <property type="match status" value="1"/>
</dbReference>
<evidence type="ECO:0000256" key="3">
    <source>
        <dbReference type="ARBA" id="ARBA00022692"/>
    </source>
</evidence>
<protein>
    <submittedName>
        <fullName evidence="8">Membrane protein</fullName>
    </submittedName>
</protein>
<dbReference type="RefSeq" id="WP_095696722.1">
    <property type="nucleotide sequence ID" value="NZ_CP016778.1"/>
</dbReference>
<proteinExistence type="predicted"/>
<sequence length="107" mass="11953">MTETTSTGALTRFRLLAVLCGVNLLLLVFGYMPAKYIFDALEDNGWIIFIPIAHGYLYIVYILTVLQIGVQKRMKFLTIIALIAAGTLPVASFIAERRITKKYGPAR</sequence>
<evidence type="ECO:0000256" key="5">
    <source>
        <dbReference type="ARBA" id="ARBA00023136"/>
    </source>
</evidence>
<comment type="subcellular location">
    <subcellularLocation>
        <location evidence="1">Cell membrane</location>
        <topology evidence="1">Multi-pass membrane protein</topology>
    </subcellularLocation>
</comment>
<name>A0AAC9YVA1_9ACTN</name>
<gene>
    <name evidence="8" type="ORF">A1sIIB76_00705</name>
</gene>
<dbReference type="PANTHER" id="PTHR40077:SF2">
    <property type="entry name" value="MEMBRANE PROTEIN"/>
    <property type="match status" value="1"/>
</dbReference>
<evidence type="ECO:0000259" key="7">
    <source>
        <dbReference type="Pfam" id="PF12823"/>
    </source>
</evidence>
<evidence type="ECO:0000313" key="8">
    <source>
        <dbReference type="EMBL" id="ASY22140.1"/>
    </source>
</evidence>
<dbReference type="GO" id="GO:0005886">
    <property type="term" value="C:plasma membrane"/>
    <property type="evidence" value="ECO:0007669"/>
    <property type="project" value="UniProtKB-SubCell"/>
</dbReference>
<keyword evidence="3 6" id="KW-0812">Transmembrane</keyword>
<evidence type="ECO:0000256" key="1">
    <source>
        <dbReference type="ARBA" id="ARBA00004651"/>
    </source>
</evidence>
<keyword evidence="4 6" id="KW-1133">Transmembrane helix</keyword>
<organism evidence="8 9">
    <name type="scientific">Candidatus Planktophila versatilis</name>
    <dbReference type="NCBI Taxonomy" id="1884905"/>
    <lineage>
        <taxon>Bacteria</taxon>
        <taxon>Bacillati</taxon>
        <taxon>Actinomycetota</taxon>
        <taxon>Actinomycetes</taxon>
        <taxon>Candidatus Nanopelagicales</taxon>
        <taxon>Candidatus Nanopelagicaceae</taxon>
        <taxon>Candidatus Planktophila</taxon>
    </lineage>
</organism>
<feature type="transmembrane region" description="Helical" evidence="6">
    <location>
        <begin position="46"/>
        <end position="70"/>
    </location>
</feature>
<keyword evidence="5 6" id="KW-0472">Membrane</keyword>
<evidence type="ECO:0000256" key="6">
    <source>
        <dbReference type="SAM" id="Phobius"/>
    </source>
</evidence>
<dbReference type="Pfam" id="PF12823">
    <property type="entry name" value="DUF3817"/>
    <property type="match status" value="1"/>
</dbReference>
<dbReference type="PANTHER" id="PTHR40077">
    <property type="entry name" value="MEMBRANE PROTEIN-RELATED"/>
    <property type="match status" value="1"/>
</dbReference>
<dbReference type="EMBL" id="CP016778">
    <property type="protein sequence ID" value="ASY22140.1"/>
    <property type="molecule type" value="Genomic_DNA"/>
</dbReference>
<feature type="transmembrane region" description="Helical" evidence="6">
    <location>
        <begin position="15"/>
        <end position="34"/>
    </location>
</feature>